<comment type="subunit">
    <text evidence="2 8">Tetramer of two alpha and two beta chains.</text>
</comment>
<evidence type="ECO:0000256" key="2">
    <source>
        <dbReference type="ARBA" id="ARBA00011270"/>
    </source>
</evidence>
<dbReference type="EMBL" id="JAVRHL010000002">
    <property type="protein sequence ID" value="MDT0682407.1"/>
    <property type="molecule type" value="Genomic_DNA"/>
</dbReference>
<keyword evidence="3 8" id="KW-0028">Amino-acid biosynthesis</keyword>
<comment type="pathway">
    <text evidence="1 8">Amino-acid biosynthesis; L-tryptophan biosynthesis; L-tryptophan from chorismate: step 5/5.</text>
</comment>
<dbReference type="RefSeq" id="WP_311691330.1">
    <property type="nucleotide sequence ID" value="NZ_JAVRHL010000002.1"/>
</dbReference>
<evidence type="ECO:0000256" key="5">
    <source>
        <dbReference type="ARBA" id="ARBA00023141"/>
    </source>
</evidence>
<feature type="active site" description="Proton acceptor" evidence="8">
    <location>
        <position position="43"/>
    </location>
</feature>
<sequence length="277" mass="29134">MFARLSRTSRKAFVTYTVACDPDFDASLARMHAFVASGIDMIEIGHPFSDPILDGLAIQAANRRALAAGGNLERTFALCAAFRETDSETPLVLMGYANPIAAMGYQSFAAGAAEAGIDALIAGDFPLREAKPLLDALAEHGLKMILMAAPTLDEADFTSDHPAVGGFLYCIPVVGPTGGPSASTEAIADSVERCRAASPLPVMVGFGIKTPDKAAAVGQIADGVIVASAMIESFAAYLENGKEGFLDFVGNEVQAYRQAIDNGLRIGSRRYKASHRD</sequence>
<comment type="catalytic activity">
    <reaction evidence="7 8">
        <text>(1S,2R)-1-C-(indol-3-yl)glycerol 3-phosphate + L-serine = D-glyceraldehyde 3-phosphate + L-tryptophan + H2O</text>
        <dbReference type="Rhea" id="RHEA:10532"/>
        <dbReference type="ChEBI" id="CHEBI:15377"/>
        <dbReference type="ChEBI" id="CHEBI:33384"/>
        <dbReference type="ChEBI" id="CHEBI:57912"/>
        <dbReference type="ChEBI" id="CHEBI:58866"/>
        <dbReference type="ChEBI" id="CHEBI:59776"/>
        <dbReference type="EC" id="4.2.1.20"/>
    </reaction>
</comment>
<gene>
    <name evidence="8 10" type="primary">trpA</name>
    <name evidence="10" type="ORF">RM543_06905</name>
</gene>
<evidence type="ECO:0000256" key="4">
    <source>
        <dbReference type="ARBA" id="ARBA00022822"/>
    </source>
</evidence>
<dbReference type="PANTHER" id="PTHR43406:SF1">
    <property type="entry name" value="TRYPTOPHAN SYNTHASE ALPHA CHAIN, CHLOROPLASTIC"/>
    <property type="match status" value="1"/>
</dbReference>
<feature type="active site" description="Proton acceptor" evidence="8">
    <location>
        <position position="54"/>
    </location>
</feature>
<keyword evidence="6 8" id="KW-0456">Lyase</keyword>
<dbReference type="HAMAP" id="MF_00131">
    <property type="entry name" value="Trp_synth_alpha"/>
    <property type="match status" value="1"/>
</dbReference>
<evidence type="ECO:0000313" key="11">
    <source>
        <dbReference type="Proteomes" id="UP001265259"/>
    </source>
</evidence>
<dbReference type="Gene3D" id="3.20.20.70">
    <property type="entry name" value="Aldolase class I"/>
    <property type="match status" value="1"/>
</dbReference>
<evidence type="ECO:0000256" key="9">
    <source>
        <dbReference type="RuleBase" id="RU003662"/>
    </source>
</evidence>
<evidence type="ECO:0000256" key="8">
    <source>
        <dbReference type="HAMAP-Rule" id="MF_00131"/>
    </source>
</evidence>
<dbReference type="EC" id="4.2.1.20" evidence="8"/>
<keyword evidence="5 8" id="KW-0057">Aromatic amino acid biosynthesis</keyword>
<dbReference type="Proteomes" id="UP001265259">
    <property type="component" value="Unassembled WGS sequence"/>
</dbReference>
<dbReference type="InterPro" id="IPR013785">
    <property type="entry name" value="Aldolase_TIM"/>
</dbReference>
<protein>
    <recommendedName>
        <fullName evidence="8">Tryptophan synthase alpha chain</fullName>
        <ecNumber evidence="8">4.2.1.20</ecNumber>
    </recommendedName>
</protein>
<dbReference type="PANTHER" id="PTHR43406">
    <property type="entry name" value="TRYPTOPHAN SYNTHASE, ALPHA CHAIN"/>
    <property type="match status" value="1"/>
</dbReference>
<evidence type="ECO:0000256" key="7">
    <source>
        <dbReference type="ARBA" id="ARBA00049047"/>
    </source>
</evidence>
<dbReference type="InterPro" id="IPR002028">
    <property type="entry name" value="Trp_synthase_suA"/>
</dbReference>
<reference evidence="10 11" key="1">
    <citation type="submission" date="2023-09" db="EMBL/GenBank/DDBJ databases">
        <authorList>
            <person name="Rey-Velasco X."/>
        </authorList>
    </citation>
    <scope>NUCLEOTIDE SEQUENCE [LARGE SCALE GENOMIC DNA]</scope>
    <source>
        <strain evidence="10 11">F158</strain>
    </source>
</reference>
<dbReference type="InterPro" id="IPR018204">
    <property type="entry name" value="Trp_synthase_alpha_AS"/>
</dbReference>
<evidence type="ECO:0000256" key="3">
    <source>
        <dbReference type="ARBA" id="ARBA00022605"/>
    </source>
</evidence>
<comment type="function">
    <text evidence="8">The alpha subunit is responsible for the aldol cleavage of indoleglycerol phosphate to indole and glyceraldehyde 3-phosphate.</text>
</comment>
<comment type="similarity">
    <text evidence="8 9">Belongs to the TrpA family.</text>
</comment>
<dbReference type="InterPro" id="IPR011060">
    <property type="entry name" value="RibuloseP-bd_barrel"/>
</dbReference>
<accession>A0ABU3DGW6</accession>
<evidence type="ECO:0000256" key="1">
    <source>
        <dbReference type="ARBA" id="ARBA00004733"/>
    </source>
</evidence>
<keyword evidence="11" id="KW-1185">Reference proteome</keyword>
<dbReference type="PROSITE" id="PS00167">
    <property type="entry name" value="TRP_SYNTHASE_ALPHA"/>
    <property type="match status" value="1"/>
</dbReference>
<dbReference type="SUPFAM" id="SSF51366">
    <property type="entry name" value="Ribulose-phoshate binding barrel"/>
    <property type="match status" value="1"/>
</dbReference>
<evidence type="ECO:0000256" key="6">
    <source>
        <dbReference type="ARBA" id="ARBA00023239"/>
    </source>
</evidence>
<comment type="caution">
    <text evidence="10">The sequence shown here is derived from an EMBL/GenBank/DDBJ whole genome shotgun (WGS) entry which is preliminary data.</text>
</comment>
<keyword evidence="4 8" id="KW-0822">Tryptophan biosynthesis</keyword>
<evidence type="ECO:0000313" key="10">
    <source>
        <dbReference type="EMBL" id="MDT0682407.1"/>
    </source>
</evidence>
<proteinExistence type="inferred from homology"/>
<dbReference type="NCBIfam" id="TIGR00262">
    <property type="entry name" value="trpA"/>
    <property type="match status" value="1"/>
</dbReference>
<dbReference type="GO" id="GO:0004834">
    <property type="term" value="F:tryptophan synthase activity"/>
    <property type="evidence" value="ECO:0007669"/>
    <property type="project" value="UniProtKB-EC"/>
</dbReference>
<dbReference type="Pfam" id="PF00290">
    <property type="entry name" value="Trp_syntA"/>
    <property type="match status" value="1"/>
</dbReference>
<organism evidence="10 11">
    <name type="scientific">Tropicimonas omnivorans</name>
    <dbReference type="NCBI Taxonomy" id="3075590"/>
    <lineage>
        <taxon>Bacteria</taxon>
        <taxon>Pseudomonadati</taxon>
        <taxon>Pseudomonadota</taxon>
        <taxon>Alphaproteobacteria</taxon>
        <taxon>Rhodobacterales</taxon>
        <taxon>Roseobacteraceae</taxon>
        <taxon>Tropicimonas</taxon>
    </lineage>
</organism>
<dbReference type="CDD" id="cd04724">
    <property type="entry name" value="Tryptophan_synthase_alpha"/>
    <property type="match status" value="1"/>
</dbReference>
<name>A0ABU3DGW6_9RHOB</name>